<feature type="compositionally biased region" description="Basic and acidic residues" evidence="7">
    <location>
        <begin position="402"/>
        <end position="411"/>
    </location>
</feature>
<dbReference type="OrthoDB" id="7683421at2759"/>
<dbReference type="PROSITE" id="PS50950">
    <property type="entry name" value="ZF_THAP"/>
    <property type="match status" value="1"/>
</dbReference>
<keyword evidence="9" id="KW-1185">Reference proteome</keyword>
<dbReference type="Pfam" id="PF05485">
    <property type="entry name" value="THAP"/>
    <property type="match status" value="1"/>
</dbReference>
<dbReference type="RefSeq" id="XP_035439995.2">
    <property type="nucleotide sequence ID" value="XM_035584102.2"/>
</dbReference>
<feature type="coiled-coil region" evidence="6">
    <location>
        <begin position="543"/>
        <end position="574"/>
    </location>
</feature>
<dbReference type="RefSeq" id="XP_035439994.2">
    <property type="nucleotide sequence ID" value="XM_035584101.2"/>
</dbReference>
<dbReference type="SUPFAM" id="SSF57716">
    <property type="entry name" value="Glucocorticoid receptor-like (DNA-binding domain)"/>
    <property type="match status" value="1"/>
</dbReference>
<dbReference type="GO" id="GO:0003677">
    <property type="term" value="F:DNA binding"/>
    <property type="evidence" value="ECO:0007669"/>
    <property type="project" value="UniProtKB-UniRule"/>
</dbReference>
<evidence type="ECO:0000256" key="6">
    <source>
        <dbReference type="SAM" id="Coils"/>
    </source>
</evidence>
<name>A0A9R0D4Y1_SPOFR</name>
<dbReference type="AlphaFoldDB" id="A0A9R0D4Y1"/>
<keyword evidence="4 5" id="KW-0238">DNA-binding</keyword>
<evidence type="ECO:0000313" key="9">
    <source>
        <dbReference type="Proteomes" id="UP000829999"/>
    </source>
</evidence>
<feature type="region of interest" description="Disordered" evidence="7">
    <location>
        <begin position="402"/>
        <end position="426"/>
    </location>
</feature>
<evidence type="ECO:0000259" key="8">
    <source>
        <dbReference type="PROSITE" id="PS50950"/>
    </source>
</evidence>
<evidence type="ECO:0000256" key="7">
    <source>
        <dbReference type="SAM" id="MobiDB-lite"/>
    </source>
</evidence>
<dbReference type="InterPro" id="IPR006612">
    <property type="entry name" value="THAP_Znf"/>
</dbReference>
<keyword evidence="6" id="KW-0175">Coiled coil</keyword>
<sequence>MGGCRCTYRTCSLRTDGKTHMFHYPVFDKVRCHQWITNARKLEFLNLKVSQLRNRVVCQHHFKDENFMNFKKDKLTFDAVPTEDGPYCDASEADKTKPEQDDSKVFSISLDDIENEYLTIGDKKANFSVKYGDFLTNCELMDLNSLNTTNQINDNSQIDLTDNTKLVPVIPKDLVLPKKPVKCVQPQIRKSTRGKQLKTSEKSILNNASVKENIINHDLFQDTSTTQPNIIELSKQSEIQPSDLEGNAINFTINVSEVPVEFSTSTSREDKPNETKLSINHLNKIQLSEEKFEKPSCQDNQPHEIILNHELNKNIRPPAPVKVLNKPNENTNTNRSLLKQNKKIKIISEKKIVNPQPIGILEQNIGKLEPVSPTRVLTFPNKRKNLNAKPGKVLAEVSVADELPRREERNPVTETNASTDNNLEKLNNESEIIDLSEGMTASVQAKTVMPKTRNDNNIAPKNSLLKNIIPPERVAAIAEKRKFNMKLRDIVEDCLDKLDEPQKTDYEKRPTLQETRLLQSKKRQVASHLSEESQLPNVQDYTLAFLEARMKKMENNLLNKIEENSQRILELKQAYAPSSSKRSVHTQTQVGEDVHKRHLYQELSKYLSQEANSLLYEELFINKYAKDMPKCSSPKRRKRR</sequence>
<dbReference type="SMART" id="SM00980">
    <property type="entry name" value="THAP"/>
    <property type="match status" value="1"/>
</dbReference>
<keyword evidence="3" id="KW-0862">Zinc</keyword>
<evidence type="ECO:0000313" key="10">
    <source>
        <dbReference type="RefSeq" id="XP_035439994.2"/>
    </source>
</evidence>
<evidence type="ECO:0000256" key="1">
    <source>
        <dbReference type="ARBA" id="ARBA00022723"/>
    </source>
</evidence>
<evidence type="ECO:0000313" key="11">
    <source>
        <dbReference type="RefSeq" id="XP_035439995.2"/>
    </source>
</evidence>
<feature type="domain" description="THAP-type" evidence="8">
    <location>
        <begin position="1"/>
        <end position="84"/>
    </location>
</feature>
<dbReference type="GO" id="GO:0008270">
    <property type="term" value="F:zinc ion binding"/>
    <property type="evidence" value="ECO:0007669"/>
    <property type="project" value="UniProtKB-KW"/>
</dbReference>
<keyword evidence="1" id="KW-0479">Metal-binding</keyword>
<feature type="compositionally biased region" description="Polar residues" evidence="7">
    <location>
        <begin position="412"/>
        <end position="421"/>
    </location>
</feature>
<accession>A0A9R0D4Y1</accession>
<protein>
    <submittedName>
        <fullName evidence="10 11">Uncharacterized protein LOC118269152</fullName>
    </submittedName>
</protein>
<evidence type="ECO:0000256" key="3">
    <source>
        <dbReference type="ARBA" id="ARBA00022833"/>
    </source>
</evidence>
<keyword evidence="2 5" id="KW-0863">Zinc-finger</keyword>
<evidence type="ECO:0000256" key="5">
    <source>
        <dbReference type="PROSITE-ProRule" id="PRU00309"/>
    </source>
</evidence>
<proteinExistence type="predicted"/>
<evidence type="ECO:0000256" key="2">
    <source>
        <dbReference type="ARBA" id="ARBA00022771"/>
    </source>
</evidence>
<reference evidence="10 11" key="1">
    <citation type="submission" date="2025-04" db="UniProtKB">
        <authorList>
            <consortium name="RefSeq"/>
        </authorList>
    </citation>
    <scope>IDENTIFICATION</scope>
    <source>
        <tissue evidence="10 11">Whole larval tissue</tissue>
    </source>
</reference>
<evidence type="ECO:0000256" key="4">
    <source>
        <dbReference type="ARBA" id="ARBA00023125"/>
    </source>
</evidence>
<dbReference type="GeneID" id="118269152"/>
<dbReference type="Proteomes" id="UP000829999">
    <property type="component" value="Chromosome 2"/>
</dbReference>
<organism evidence="9 11">
    <name type="scientific">Spodoptera frugiperda</name>
    <name type="common">Fall armyworm</name>
    <dbReference type="NCBI Taxonomy" id="7108"/>
    <lineage>
        <taxon>Eukaryota</taxon>
        <taxon>Metazoa</taxon>
        <taxon>Ecdysozoa</taxon>
        <taxon>Arthropoda</taxon>
        <taxon>Hexapoda</taxon>
        <taxon>Insecta</taxon>
        <taxon>Pterygota</taxon>
        <taxon>Neoptera</taxon>
        <taxon>Endopterygota</taxon>
        <taxon>Lepidoptera</taxon>
        <taxon>Glossata</taxon>
        <taxon>Ditrysia</taxon>
        <taxon>Noctuoidea</taxon>
        <taxon>Noctuidae</taxon>
        <taxon>Amphipyrinae</taxon>
        <taxon>Spodoptera</taxon>
    </lineage>
</organism>
<gene>
    <name evidence="10 11" type="primary">LOC118269152</name>
</gene>